<feature type="transmembrane region" description="Helical" evidence="10">
    <location>
        <begin position="514"/>
        <end position="533"/>
    </location>
</feature>
<evidence type="ECO:0000256" key="9">
    <source>
        <dbReference type="ARBA" id="ARBA00048048"/>
    </source>
</evidence>
<gene>
    <name evidence="13" type="ORF">BS47DRAFT_1452890</name>
</gene>
<feature type="region of interest" description="Disordered" evidence="11">
    <location>
        <begin position="392"/>
        <end position="411"/>
    </location>
</feature>
<feature type="compositionally biased region" description="Polar residues" evidence="11">
    <location>
        <begin position="29"/>
        <end position="46"/>
    </location>
</feature>
<dbReference type="InterPro" id="IPR039859">
    <property type="entry name" value="PFA4/ZDH16/20/ERF2-like"/>
</dbReference>
<name>A0A9P6AYP1_9AGAM</name>
<feature type="compositionally biased region" description="Polar residues" evidence="11">
    <location>
        <begin position="89"/>
        <end position="99"/>
    </location>
</feature>
<dbReference type="GO" id="GO:0019706">
    <property type="term" value="F:protein-cysteine S-palmitoyltransferase activity"/>
    <property type="evidence" value="ECO:0007669"/>
    <property type="project" value="UniProtKB-EC"/>
</dbReference>
<feature type="compositionally biased region" description="Basic and acidic residues" evidence="11">
    <location>
        <begin position="225"/>
        <end position="244"/>
    </location>
</feature>
<dbReference type="PANTHER" id="PTHR22883">
    <property type="entry name" value="ZINC FINGER DHHC DOMAIN CONTAINING PROTEIN"/>
    <property type="match status" value="1"/>
</dbReference>
<evidence type="ECO:0000259" key="12">
    <source>
        <dbReference type="Pfam" id="PF01529"/>
    </source>
</evidence>
<keyword evidence="8 10" id="KW-0012">Acyltransferase</keyword>
<protein>
    <recommendedName>
        <fullName evidence="10">Palmitoyltransferase</fullName>
        <ecNumber evidence="10">2.3.1.225</ecNumber>
    </recommendedName>
</protein>
<feature type="compositionally biased region" description="Basic and acidic residues" evidence="11">
    <location>
        <begin position="193"/>
        <end position="218"/>
    </location>
</feature>
<dbReference type="GO" id="GO:0006612">
    <property type="term" value="P:protein targeting to membrane"/>
    <property type="evidence" value="ECO:0007669"/>
    <property type="project" value="TreeGrafter"/>
</dbReference>
<proteinExistence type="inferred from homology"/>
<evidence type="ECO:0000313" key="13">
    <source>
        <dbReference type="EMBL" id="KAF9514443.1"/>
    </source>
</evidence>
<evidence type="ECO:0000256" key="1">
    <source>
        <dbReference type="ARBA" id="ARBA00004141"/>
    </source>
</evidence>
<evidence type="ECO:0000256" key="5">
    <source>
        <dbReference type="ARBA" id="ARBA00023136"/>
    </source>
</evidence>
<dbReference type="Proteomes" id="UP000886523">
    <property type="component" value="Unassembled WGS sequence"/>
</dbReference>
<dbReference type="PANTHER" id="PTHR22883:SF488">
    <property type="entry name" value="PALMITOYLTRANSFERASE"/>
    <property type="match status" value="1"/>
</dbReference>
<feature type="region of interest" description="Disordered" evidence="11">
    <location>
        <begin position="163"/>
        <end position="245"/>
    </location>
</feature>
<accession>A0A9P6AYP1</accession>
<keyword evidence="5 10" id="KW-0472">Membrane</keyword>
<dbReference type="Pfam" id="PF01529">
    <property type="entry name" value="DHHC"/>
    <property type="match status" value="1"/>
</dbReference>
<evidence type="ECO:0000256" key="2">
    <source>
        <dbReference type="ARBA" id="ARBA00022679"/>
    </source>
</evidence>
<comment type="similarity">
    <text evidence="10">Belongs to the DHHC palmitoyltransferase family.</text>
</comment>
<keyword evidence="4 10" id="KW-1133">Transmembrane helix</keyword>
<keyword evidence="2 10" id="KW-0808">Transferase</keyword>
<keyword evidence="7" id="KW-0449">Lipoprotein</keyword>
<feature type="transmembrane region" description="Helical" evidence="10">
    <location>
        <begin position="360"/>
        <end position="381"/>
    </location>
</feature>
<comment type="catalytic activity">
    <reaction evidence="9 10">
        <text>L-cysteinyl-[protein] + hexadecanoyl-CoA = S-hexadecanoyl-L-cysteinyl-[protein] + CoA</text>
        <dbReference type="Rhea" id="RHEA:36683"/>
        <dbReference type="Rhea" id="RHEA-COMP:10131"/>
        <dbReference type="Rhea" id="RHEA-COMP:11032"/>
        <dbReference type="ChEBI" id="CHEBI:29950"/>
        <dbReference type="ChEBI" id="CHEBI:57287"/>
        <dbReference type="ChEBI" id="CHEBI:57379"/>
        <dbReference type="ChEBI" id="CHEBI:74151"/>
        <dbReference type="EC" id="2.3.1.225"/>
    </reaction>
</comment>
<comment type="domain">
    <text evidence="10">The DHHC domain is required for palmitoyltransferase activity.</text>
</comment>
<comment type="caution">
    <text evidence="13">The sequence shown here is derived from an EMBL/GenBank/DDBJ whole genome shotgun (WGS) entry which is preliminary data.</text>
</comment>
<evidence type="ECO:0000256" key="4">
    <source>
        <dbReference type="ARBA" id="ARBA00022989"/>
    </source>
</evidence>
<feature type="compositionally biased region" description="Basic and acidic residues" evidence="11">
    <location>
        <begin position="120"/>
        <end position="131"/>
    </location>
</feature>
<dbReference type="PROSITE" id="PS50216">
    <property type="entry name" value="DHHC"/>
    <property type="match status" value="1"/>
</dbReference>
<keyword evidence="14" id="KW-1185">Reference proteome</keyword>
<comment type="subcellular location">
    <subcellularLocation>
        <location evidence="1">Membrane</location>
        <topology evidence="1">Multi-pass membrane protein</topology>
    </subcellularLocation>
</comment>
<feature type="domain" description="Palmitoyltransferase DHHC" evidence="12">
    <location>
        <begin position="425"/>
        <end position="550"/>
    </location>
</feature>
<feature type="transmembrane region" description="Helical" evidence="10">
    <location>
        <begin position="329"/>
        <end position="354"/>
    </location>
</feature>
<evidence type="ECO:0000256" key="11">
    <source>
        <dbReference type="SAM" id="MobiDB-lite"/>
    </source>
</evidence>
<feature type="region of interest" description="Disordered" evidence="11">
    <location>
        <begin position="598"/>
        <end position="630"/>
    </location>
</feature>
<keyword evidence="3 10" id="KW-0812">Transmembrane</keyword>
<evidence type="ECO:0000256" key="7">
    <source>
        <dbReference type="ARBA" id="ARBA00023288"/>
    </source>
</evidence>
<evidence type="ECO:0000256" key="6">
    <source>
        <dbReference type="ARBA" id="ARBA00023139"/>
    </source>
</evidence>
<dbReference type="InterPro" id="IPR001594">
    <property type="entry name" value="Palmitoyltrfase_DHHC"/>
</dbReference>
<dbReference type="GO" id="GO:0005794">
    <property type="term" value="C:Golgi apparatus"/>
    <property type="evidence" value="ECO:0007669"/>
    <property type="project" value="TreeGrafter"/>
</dbReference>
<keyword evidence="6" id="KW-0564">Palmitate</keyword>
<reference evidence="13" key="1">
    <citation type="journal article" date="2020" name="Nat. Commun.">
        <title>Large-scale genome sequencing of mycorrhizal fungi provides insights into the early evolution of symbiotic traits.</title>
        <authorList>
            <person name="Miyauchi S."/>
            <person name="Kiss E."/>
            <person name="Kuo A."/>
            <person name="Drula E."/>
            <person name="Kohler A."/>
            <person name="Sanchez-Garcia M."/>
            <person name="Morin E."/>
            <person name="Andreopoulos B."/>
            <person name="Barry K.W."/>
            <person name="Bonito G."/>
            <person name="Buee M."/>
            <person name="Carver A."/>
            <person name="Chen C."/>
            <person name="Cichocki N."/>
            <person name="Clum A."/>
            <person name="Culley D."/>
            <person name="Crous P.W."/>
            <person name="Fauchery L."/>
            <person name="Girlanda M."/>
            <person name="Hayes R.D."/>
            <person name="Keri Z."/>
            <person name="LaButti K."/>
            <person name="Lipzen A."/>
            <person name="Lombard V."/>
            <person name="Magnuson J."/>
            <person name="Maillard F."/>
            <person name="Murat C."/>
            <person name="Nolan M."/>
            <person name="Ohm R.A."/>
            <person name="Pangilinan J."/>
            <person name="Pereira M.F."/>
            <person name="Perotto S."/>
            <person name="Peter M."/>
            <person name="Pfister S."/>
            <person name="Riley R."/>
            <person name="Sitrit Y."/>
            <person name="Stielow J.B."/>
            <person name="Szollosi G."/>
            <person name="Zifcakova L."/>
            <person name="Stursova M."/>
            <person name="Spatafora J.W."/>
            <person name="Tedersoo L."/>
            <person name="Vaario L.M."/>
            <person name="Yamada A."/>
            <person name="Yan M."/>
            <person name="Wang P."/>
            <person name="Xu J."/>
            <person name="Bruns T."/>
            <person name="Baldrian P."/>
            <person name="Vilgalys R."/>
            <person name="Dunand C."/>
            <person name="Henrissat B."/>
            <person name="Grigoriev I.V."/>
            <person name="Hibbett D."/>
            <person name="Nagy L.G."/>
            <person name="Martin F.M."/>
        </authorList>
    </citation>
    <scope>NUCLEOTIDE SEQUENCE</scope>
    <source>
        <strain evidence="13">UP504</strain>
    </source>
</reference>
<evidence type="ECO:0000313" key="14">
    <source>
        <dbReference type="Proteomes" id="UP000886523"/>
    </source>
</evidence>
<dbReference type="OrthoDB" id="9909019at2759"/>
<dbReference type="EC" id="2.3.1.225" evidence="10"/>
<evidence type="ECO:0000256" key="8">
    <source>
        <dbReference type="ARBA" id="ARBA00023315"/>
    </source>
</evidence>
<sequence length="630" mass="68066">MSFYGTASPHETATGLLSRAGSVNTVLSSRAATTVSNPRSTDSPDSTLRRPSVSHAGGILPPASFFRAGQARPSPINKTNAAMPFGPSKSLQRSPSKPSNFPRRPLIPQLDPTHPVTSKDGGRAPSEDHPDSIPLDQMARSATPLVAEENPVSLLDDSAMSQTGYDASIGPSGGPLSYRTKASREPLLPSSNDHSDSGHAVDRGDGGKTMRVSLDRIFGRPSGDSSRRSFDLEKTSSANHDGREYLAPGHIVSPSYNFAPPSTYAPSAGHLYPTGGRSTRRSSIIPPPVLQTRMPAVKTGKPARNYSMHPSRNYFFCQGRALTGGDSPLPFIATVTVVFGIAGTWFGCVAPYWWHHQSVAVPIVAAYICLLSIISLLMTALKDPGIIPRNLDPDPPYSSGSPSDDDPPAPLQRDIRVRAGIVRVKYCMTCRIYRPPRSTHCKMCDNCVDGCDHHCQWVNNCIGRRNYTHFFTFLIAVSITAIYIIVTSALHIYFLARGDHHRFRGAISASPGTAVVFALSAVCIWPVLTLLSYHIRLVFLNITTIEQVRNQAHAPGTKPPNPFTLGSWSRNVSYMVCRPAGHSWIQAHEVVVQDTRQVNPGATGPWKPMGDGEESEGDGDGDGGDIVYAQ</sequence>
<dbReference type="GO" id="GO:0016020">
    <property type="term" value="C:membrane"/>
    <property type="evidence" value="ECO:0007669"/>
    <property type="project" value="UniProtKB-SubCell"/>
</dbReference>
<dbReference type="EMBL" id="MU128960">
    <property type="protein sequence ID" value="KAF9514443.1"/>
    <property type="molecule type" value="Genomic_DNA"/>
</dbReference>
<feature type="compositionally biased region" description="Acidic residues" evidence="11">
    <location>
        <begin position="611"/>
        <end position="623"/>
    </location>
</feature>
<evidence type="ECO:0000256" key="3">
    <source>
        <dbReference type="ARBA" id="ARBA00022692"/>
    </source>
</evidence>
<evidence type="ECO:0000256" key="10">
    <source>
        <dbReference type="RuleBase" id="RU079119"/>
    </source>
</evidence>
<organism evidence="13 14">
    <name type="scientific">Hydnum rufescens UP504</name>
    <dbReference type="NCBI Taxonomy" id="1448309"/>
    <lineage>
        <taxon>Eukaryota</taxon>
        <taxon>Fungi</taxon>
        <taxon>Dikarya</taxon>
        <taxon>Basidiomycota</taxon>
        <taxon>Agaricomycotina</taxon>
        <taxon>Agaricomycetes</taxon>
        <taxon>Cantharellales</taxon>
        <taxon>Hydnaceae</taxon>
        <taxon>Hydnum</taxon>
    </lineage>
</organism>
<dbReference type="AlphaFoldDB" id="A0A9P6AYP1"/>
<dbReference type="GO" id="GO:0005783">
    <property type="term" value="C:endoplasmic reticulum"/>
    <property type="evidence" value="ECO:0007669"/>
    <property type="project" value="TreeGrafter"/>
</dbReference>
<feature type="transmembrane region" description="Helical" evidence="10">
    <location>
        <begin position="470"/>
        <end position="494"/>
    </location>
</feature>
<feature type="region of interest" description="Disordered" evidence="11">
    <location>
        <begin position="29"/>
        <end position="135"/>
    </location>
</feature>